<evidence type="ECO:0000313" key="8">
    <source>
        <dbReference type="RefSeq" id="XP_029021806.1"/>
    </source>
</evidence>
<dbReference type="GeneID" id="114864961"/>
<gene>
    <name evidence="8" type="primary">LOC114864961</name>
</gene>
<evidence type="ECO:0000256" key="2">
    <source>
        <dbReference type="ARBA" id="ARBA00022692"/>
    </source>
</evidence>
<protein>
    <submittedName>
        <fullName evidence="8">Olfactory receptor 10G4-like</fullName>
    </submittedName>
</protein>
<dbReference type="InterPro" id="IPR000276">
    <property type="entry name" value="GPCR_Rhodpsn"/>
</dbReference>
<dbReference type="InterPro" id="IPR052921">
    <property type="entry name" value="GPCR1_Superfamily_Member"/>
</dbReference>
<dbReference type="GO" id="GO:0004984">
    <property type="term" value="F:olfactory receptor activity"/>
    <property type="evidence" value="ECO:0007669"/>
    <property type="project" value="TreeGrafter"/>
</dbReference>
<evidence type="ECO:0000259" key="6">
    <source>
        <dbReference type="PROSITE" id="PS50262"/>
    </source>
</evidence>
<evidence type="ECO:0000256" key="1">
    <source>
        <dbReference type="ARBA" id="ARBA00004370"/>
    </source>
</evidence>
<dbReference type="PANTHER" id="PTHR26451:SF928">
    <property type="entry name" value="G-PROTEIN COUPLED RECEPTOR 148-RELATED"/>
    <property type="match status" value="1"/>
</dbReference>
<dbReference type="InterPro" id="IPR017452">
    <property type="entry name" value="GPCR_Rhodpsn_7TM"/>
</dbReference>
<dbReference type="CDD" id="cd00637">
    <property type="entry name" value="7tm_classA_rhodopsin-like"/>
    <property type="match status" value="1"/>
</dbReference>
<reference evidence="8" key="1">
    <citation type="submission" date="2025-08" db="UniProtKB">
        <authorList>
            <consortium name="RefSeq"/>
        </authorList>
    </citation>
    <scope>IDENTIFICATION</scope>
</reference>
<feature type="transmembrane region" description="Helical" evidence="5">
    <location>
        <begin position="264"/>
        <end position="283"/>
    </location>
</feature>
<feature type="transmembrane region" description="Helical" evidence="5">
    <location>
        <begin position="228"/>
        <end position="252"/>
    </location>
</feature>
<feature type="transmembrane region" description="Helical" evidence="5">
    <location>
        <begin position="138"/>
        <end position="161"/>
    </location>
</feature>
<dbReference type="Pfam" id="PF00001">
    <property type="entry name" value="7tm_1"/>
    <property type="match status" value="1"/>
</dbReference>
<feature type="transmembrane region" description="Helical" evidence="5">
    <location>
        <begin position="188"/>
        <end position="216"/>
    </location>
</feature>
<evidence type="ECO:0000313" key="7">
    <source>
        <dbReference type="Proteomes" id="UP000515150"/>
    </source>
</evidence>
<keyword evidence="7" id="KW-1185">Reference proteome</keyword>
<organism evidence="7 8">
    <name type="scientific">Betta splendens</name>
    <name type="common">Siamese fighting fish</name>
    <dbReference type="NCBI Taxonomy" id="158456"/>
    <lineage>
        <taxon>Eukaryota</taxon>
        <taxon>Metazoa</taxon>
        <taxon>Chordata</taxon>
        <taxon>Craniata</taxon>
        <taxon>Vertebrata</taxon>
        <taxon>Euteleostomi</taxon>
        <taxon>Actinopterygii</taxon>
        <taxon>Neopterygii</taxon>
        <taxon>Teleostei</taxon>
        <taxon>Neoteleostei</taxon>
        <taxon>Acanthomorphata</taxon>
        <taxon>Anabantaria</taxon>
        <taxon>Anabantiformes</taxon>
        <taxon>Anabantoidei</taxon>
        <taxon>Osphronemidae</taxon>
        <taxon>Betta</taxon>
    </lineage>
</organism>
<accession>A0A6P7NPJ1</accession>
<name>A0A6P7NPJ1_BETSP</name>
<evidence type="ECO:0000256" key="4">
    <source>
        <dbReference type="ARBA" id="ARBA00023136"/>
    </source>
</evidence>
<dbReference type="Proteomes" id="UP000515150">
    <property type="component" value="Chromosome 10"/>
</dbReference>
<dbReference type="OrthoDB" id="8924166at2759"/>
<dbReference type="SUPFAM" id="SSF81321">
    <property type="entry name" value="Family A G protein-coupled receptor-like"/>
    <property type="match status" value="1"/>
</dbReference>
<keyword evidence="4 5" id="KW-0472">Membrane</keyword>
<evidence type="ECO:0000256" key="5">
    <source>
        <dbReference type="SAM" id="Phobius"/>
    </source>
</evidence>
<dbReference type="AlphaFoldDB" id="A0A6P7NPJ1"/>
<feature type="domain" description="G-protein coupled receptors family 1 profile" evidence="6">
    <location>
        <begin position="39"/>
        <end position="281"/>
    </location>
</feature>
<dbReference type="Gene3D" id="1.20.1070.10">
    <property type="entry name" value="Rhodopsin 7-helix transmembrane proteins"/>
    <property type="match status" value="1"/>
</dbReference>
<feature type="transmembrane region" description="Helical" evidence="5">
    <location>
        <begin position="26"/>
        <end position="47"/>
    </location>
</feature>
<keyword evidence="2 5" id="KW-0812">Transmembrane</keyword>
<dbReference type="PANTHER" id="PTHR26451">
    <property type="entry name" value="G_PROTEIN_RECEP_F1_2 DOMAIN-CONTAINING PROTEIN"/>
    <property type="match status" value="1"/>
</dbReference>
<proteinExistence type="predicted"/>
<dbReference type="InParanoid" id="A0A6P7NPJ1"/>
<dbReference type="KEGG" id="bspl:114864961"/>
<dbReference type="GO" id="GO:0004930">
    <property type="term" value="F:G protein-coupled receptor activity"/>
    <property type="evidence" value="ECO:0007669"/>
    <property type="project" value="InterPro"/>
</dbReference>
<keyword evidence="3 5" id="KW-1133">Transmembrane helix</keyword>
<evidence type="ECO:0000256" key="3">
    <source>
        <dbReference type="ARBA" id="ARBA00022989"/>
    </source>
</evidence>
<comment type="subcellular location">
    <subcellularLocation>
        <location evidence="1">Membrane</location>
    </subcellularLocation>
</comment>
<dbReference type="GO" id="GO:0016020">
    <property type="term" value="C:membrane"/>
    <property type="evidence" value="ECO:0007669"/>
    <property type="project" value="UniProtKB-SubCell"/>
</dbReference>
<sequence length="304" mass="33732">MEFNCNVTTVEARSQINSTSYNLVKMVSMCVSCSLHTLLSVPLLVVIARSPSLLRHARFLLLTHILLCDTLQQLIWTIKSVLLGSKESIPVIQCLLFCSAIQAFSLVDLFLSTALALDRFVAVKWPLRYDFLLCPQRRRAIVAAIWTLSAALCGGASAIGLRTVHASFALRRCRPHILAPCLSGTSTLMLYCMAGTAAVVPLCFVTILGCFWLLCWDMYSGLLLSRRACVTLSLQATQMLLFSIPVVMDSYLIPGHLHSDFLDIATTITYNLGVSLIPLVYGYRSRELQRRIRQAAHWSADSNT</sequence>
<dbReference type="GO" id="GO:0005549">
    <property type="term" value="F:odorant binding"/>
    <property type="evidence" value="ECO:0007669"/>
    <property type="project" value="TreeGrafter"/>
</dbReference>
<dbReference type="RefSeq" id="XP_029021806.1">
    <property type="nucleotide sequence ID" value="XM_029165973.2"/>
</dbReference>
<dbReference type="PROSITE" id="PS50262">
    <property type="entry name" value="G_PROTEIN_RECEP_F1_2"/>
    <property type="match status" value="1"/>
</dbReference>